<dbReference type="GO" id="GO:0008654">
    <property type="term" value="P:phospholipid biosynthetic process"/>
    <property type="evidence" value="ECO:0007669"/>
    <property type="project" value="UniProtKB-UniRule"/>
</dbReference>
<keyword evidence="2 10" id="KW-0444">Lipid biosynthesis</keyword>
<feature type="transmembrane region" description="Helical" evidence="10">
    <location>
        <begin position="118"/>
        <end position="142"/>
    </location>
</feature>
<evidence type="ECO:0000256" key="3">
    <source>
        <dbReference type="ARBA" id="ARBA00022679"/>
    </source>
</evidence>
<protein>
    <recommendedName>
        <fullName evidence="10">Glycerol-3-phosphate acyltransferase</fullName>
    </recommendedName>
    <alternativeName>
        <fullName evidence="10">Acyl-PO4 G3P acyltransferase</fullName>
    </alternativeName>
    <alternativeName>
        <fullName evidence="10">Acyl-phosphate--glycerol-3-phosphate acyltransferase</fullName>
    </alternativeName>
    <alternativeName>
        <fullName evidence="10">G3P acyltransferase</fullName>
        <shortName evidence="10">GPAT</shortName>
        <ecNumber evidence="10">2.3.1.275</ecNumber>
    </alternativeName>
    <alternativeName>
        <fullName evidence="10">Lysophosphatidic acid synthase</fullName>
        <shortName evidence="10">LPA synthase</shortName>
    </alternativeName>
</protein>
<dbReference type="PANTHER" id="PTHR30309:SF0">
    <property type="entry name" value="GLYCEROL-3-PHOSPHATE ACYLTRANSFERASE-RELATED"/>
    <property type="match status" value="1"/>
</dbReference>
<evidence type="ECO:0000256" key="9">
    <source>
        <dbReference type="ARBA" id="ARBA00023264"/>
    </source>
</evidence>
<sequence length="206" mass="21120">MDAYIPDLAARPGLLLLALAIGYLCGSIPFGVLSSKLFGLTDPRKQGSGNIGATNVLRSGHKGAAAVTLLGDALKGTIPVLVLGATAGPLPAQVAAIGAFLGHLFPVWIGFRGGKGVATYLGILFALSWPAALMACATWLVVAFTLRYSSLSALVAAALSPVWLAVAGARGAVWVGVLLAVMIFLSHRANIARLLRGAEPRIGKRA</sequence>
<dbReference type="Pfam" id="PF02660">
    <property type="entry name" value="G3P_acyltransf"/>
    <property type="match status" value="1"/>
</dbReference>
<comment type="similarity">
    <text evidence="10">Belongs to the PlsY family.</text>
</comment>
<proteinExistence type="inferred from homology"/>
<comment type="subcellular location">
    <subcellularLocation>
        <location evidence="10">Cell membrane</location>
        <topology evidence="10">Multi-pass membrane protein</topology>
    </subcellularLocation>
</comment>
<organism evidence="11 12">
    <name type="scientific">Paroceanicella profunda</name>
    <dbReference type="NCBI Taxonomy" id="2579971"/>
    <lineage>
        <taxon>Bacteria</taxon>
        <taxon>Pseudomonadati</taxon>
        <taxon>Pseudomonadota</taxon>
        <taxon>Alphaproteobacteria</taxon>
        <taxon>Rhodobacterales</taxon>
        <taxon>Paracoccaceae</taxon>
        <taxon>Paroceanicella</taxon>
    </lineage>
</organism>
<evidence type="ECO:0000256" key="2">
    <source>
        <dbReference type="ARBA" id="ARBA00022516"/>
    </source>
</evidence>
<dbReference type="HAMAP" id="MF_01043">
    <property type="entry name" value="PlsY"/>
    <property type="match status" value="1"/>
</dbReference>
<evidence type="ECO:0000256" key="8">
    <source>
        <dbReference type="ARBA" id="ARBA00023209"/>
    </source>
</evidence>
<feature type="transmembrane region" description="Helical" evidence="10">
    <location>
        <begin position="12"/>
        <end position="33"/>
    </location>
</feature>
<keyword evidence="7 10" id="KW-0472">Membrane</keyword>
<accession>A0A5B8FTF6</accession>
<gene>
    <name evidence="10 11" type="primary">plsY</name>
    <name evidence="11" type="ORF">FDP22_01825</name>
</gene>
<comment type="function">
    <text evidence="10">Catalyzes the transfer of an acyl group from acyl-phosphate (acyl-PO(4)) to glycerol-3-phosphate (G3P) to form lysophosphatidic acid (LPA). This enzyme utilizes acyl-phosphate as fatty acyl donor, but not acyl-CoA or acyl-ACP.</text>
</comment>
<evidence type="ECO:0000256" key="10">
    <source>
        <dbReference type="HAMAP-Rule" id="MF_01043"/>
    </source>
</evidence>
<evidence type="ECO:0000256" key="7">
    <source>
        <dbReference type="ARBA" id="ARBA00023136"/>
    </source>
</evidence>
<dbReference type="GO" id="GO:0005886">
    <property type="term" value="C:plasma membrane"/>
    <property type="evidence" value="ECO:0007669"/>
    <property type="project" value="UniProtKB-SubCell"/>
</dbReference>
<keyword evidence="11" id="KW-0012">Acyltransferase</keyword>
<name>A0A5B8FTF6_9RHOB</name>
<dbReference type="InterPro" id="IPR003811">
    <property type="entry name" value="G3P_acylTferase_PlsY"/>
</dbReference>
<keyword evidence="5 10" id="KW-1133">Transmembrane helix</keyword>
<comment type="pathway">
    <text evidence="10">Lipid metabolism; phospholipid metabolism.</text>
</comment>
<dbReference type="GO" id="GO:0043772">
    <property type="term" value="F:acyl-phosphate glycerol-3-phosphate acyltransferase activity"/>
    <property type="evidence" value="ECO:0007669"/>
    <property type="project" value="UniProtKB-UniRule"/>
</dbReference>
<feature type="transmembrane region" description="Helical" evidence="10">
    <location>
        <begin position="90"/>
        <end position="111"/>
    </location>
</feature>
<keyword evidence="9 10" id="KW-1208">Phospholipid metabolism</keyword>
<evidence type="ECO:0000313" key="11">
    <source>
        <dbReference type="EMBL" id="QDL90634.1"/>
    </source>
</evidence>
<dbReference type="KEGG" id="ppru:FDP22_01825"/>
<dbReference type="UniPathway" id="UPA00085"/>
<dbReference type="SMART" id="SM01207">
    <property type="entry name" value="G3P_acyltransf"/>
    <property type="match status" value="1"/>
</dbReference>
<dbReference type="NCBIfam" id="TIGR00023">
    <property type="entry name" value="glycerol-3-phosphate 1-O-acyltransferase PlsY"/>
    <property type="match status" value="1"/>
</dbReference>
<keyword evidence="6 10" id="KW-0443">Lipid metabolism</keyword>
<dbReference type="OrthoDB" id="9777124at2"/>
<evidence type="ECO:0000313" key="12">
    <source>
        <dbReference type="Proteomes" id="UP000305888"/>
    </source>
</evidence>
<dbReference type="EC" id="2.3.1.275" evidence="10"/>
<evidence type="ECO:0000256" key="1">
    <source>
        <dbReference type="ARBA" id="ARBA00022475"/>
    </source>
</evidence>
<dbReference type="EMBL" id="CP040818">
    <property type="protein sequence ID" value="QDL90634.1"/>
    <property type="molecule type" value="Genomic_DNA"/>
</dbReference>
<evidence type="ECO:0000256" key="4">
    <source>
        <dbReference type="ARBA" id="ARBA00022692"/>
    </source>
</evidence>
<keyword evidence="4 10" id="KW-0812">Transmembrane</keyword>
<reference evidence="11 12" key="1">
    <citation type="submission" date="2019-06" db="EMBL/GenBank/DDBJ databases">
        <title>Genome sequence of Rhodobacteraceae bacterium D4M1.</title>
        <authorList>
            <person name="Cao J."/>
        </authorList>
    </citation>
    <scope>NUCLEOTIDE SEQUENCE [LARGE SCALE GENOMIC DNA]</scope>
    <source>
        <strain evidence="11 12">D4M1</strain>
    </source>
</reference>
<feature type="transmembrane region" description="Helical" evidence="10">
    <location>
        <begin position="162"/>
        <end position="185"/>
    </location>
</feature>
<keyword evidence="8 10" id="KW-0594">Phospholipid biosynthesis</keyword>
<comment type="catalytic activity">
    <reaction evidence="10">
        <text>an acyl phosphate + sn-glycerol 3-phosphate = a 1-acyl-sn-glycero-3-phosphate + phosphate</text>
        <dbReference type="Rhea" id="RHEA:34075"/>
        <dbReference type="ChEBI" id="CHEBI:43474"/>
        <dbReference type="ChEBI" id="CHEBI:57597"/>
        <dbReference type="ChEBI" id="CHEBI:57970"/>
        <dbReference type="ChEBI" id="CHEBI:59918"/>
        <dbReference type="EC" id="2.3.1.275"/>
    </reaction>
</comment>
<keyword evidence="12" id="KW-1185">Reference proteome</keyword>
<comment type="subunit">
    <text evidence="10">Probably interacts with PlsX.</text>
</comment>
<dbReference type="AlphaFoldDB" id="A0A5B8FTF6"/>
<dbReference type="Proteomes" id="UP000305888">
    <property type="component" value="Chromosome"/>
</dbReference>
<dbReference type="PANTHER" id="PTHR30309">
    <property type="entry name" value="INNER MEMBRANE PROTEIN YGIH"/>
    <property type="match status" value="1"/>
</dbReference>
<evidence type="ECO:0000256" key="5">
    <source>
        <dbReference type="ARBA" id="ARBA00022989"/>
    </source>
</evidence>
<keyword evidence="3 10" id="KW-0808">Transferase</keyword>
<keyword evidence="1 10" id="KW-1003">Cell membrane</keyword>
<evidence type="ECO:0000256" key="6">
    <source>
        <dbReference type="ARBA" id="ARBA00023098"/>
    </source>
</evidence>